<organism evidence="3">
    <name type="scientific">Micromonas pusilla</name>
    <name type="common">Picoplanktonic green alga</name>
    <name type="synonym">Chromulina pusilla</name>
    <dbReference type="NCBI Taxonomy" id="38833"/>
    <lineage>
        <taxon>Eukaryota</taxon>
        <taxon>Viridiplantae</taxon>
        <taxon>Chlorophyta</taxon>
        <taxon>Mamiellophyceae</taxon>
        <taxon>Mamiellales</taxon>
        <taxon>Mamiellaceae</taxon>
        <taxon>Micromonas</taxon>
    </lineage>
</organism>
<dbReference type="InterPro" id="IPR045606">
    <property type="entry name" value="ATXR3_C"/>
</dbReference>
<dbReference type="Pfam" id="PF00856">
    <property type="entry name" value="SET"/>
    <property type="match status" value="1"/>
</dbReference>
<dbReference type="InterPro" id="IPR001214">
    <property type="entry name" value="SET_dom"/>
</dbReference>
<dbReference type="InterPro" id="IPR046341">
    <property type="entry name" value="SET_dom_sf"/>
</dbReference>
<sequence length="704" mass="77370">MASEDLATVLERSTGGRYSDEEGKDNVARAKALWKLARYARQSPEMFAVHRKGFGVVCSPGSAGVKAGDLVVDFLGEMSPPWAWQAKQDAIKTAQKNRGMREAGPPEFYNMQLERPPGDAEGFSILFVDAMHYNNYAARLSHSCDPNVEVSLKAIEGMYRINFYAKRDVKPGEELCYNYHSCTDSMKEVEAAFCLCAARRCRASYLAFVGEQSNGHALARCHRVIERHAALLVAGDAVGPPAPSATRAMEEVGLRCGRGLLRDAPNWLLHYVAWAASFMREELRALPRDILNEQRESAAKQAAKDGPNSKWQPPPFGLGDAEIEALAVREIRQQAMAICLSKVRYLLGRGPEKARIADAPPPMKLLTEAEAARRIFGAARVDGAPSLLSSLIALMAPHARHGEDAVAHARFVSEAEQIAEDVCGYDGECDDVAAALLAANAADAADAADDDDEFDDDDSRRSPAKPRSPRAPTKSLREGLFWLRDRLAAMPPTRGARHDIAAELVHFHAHCSRYWVVSTSSHHQALRADPIEVRENEVHSYGVGAEGASDRVVSRIEKTYKPGTAAGSLLTWYKQDQADPAGYVASQRKGVVSIPDLCCAYSSRPEVAVTRAGQRERNAWMLALTETPELPWPSATGPWGVSNQQRLMGSPILDAWMNAVRNGWGGEFGGVARERLSERERALAPRVDPEVLEWLLNRPQWTVR</sequence>
<dbReference type="AlphaFoldDB" id="A0A7R9TMF2"/>
<dbReference type="PANTHER" id="PTHR46655">
    <property type="entry name" value="HISTONE-LYSINE N-METHYLTRANSFERASE ATXR3"/>
    <property type="match status" value="1"/>
</dbReference>
<feature type="compositionally biased region" description="Acidic residues" evidence="1">
    <location>
        <begin position="446"/>
        <end position="457"/>
    </location>
</feature>
<dbReference type="EMBL" id="HBDY01009245">
    <property type="protein sequence ID" value="CAD8239791.1"/>
    <property type="molecule type" value="Transcribed_RNA"/>
</dbReference>
<protein>
    <recommendedName>
        <fullName evidence="2">SET domain-containing protein</fullName>
    </recommendedName>
</protein>
<evidence type="ECO:0000313" key="3">
    <source>
        <dbReference type="EMBL" id="CAD8239791.1"/>
    </source>
</evidence>
<evidence type="ECO:0000256" key="1">
    <source>
        <dbReference type="SAM" id="MobiDB-lite"/>
    </source>
</evidence>
<gene>
    <name evidence="3" type="ORF">MPUS1402_LOCUS6907</name>
</gene>
<dbReference type="SMART" id="SM00317">
    <property type="entry name" value="SET"/>
    <property type="match status" value="1"/>
</dbReference>
<evidence type="ECO:0000259" key="2">
    <source>
        <dbReference type="PROSITE" id="PS50280"/>
    </source>
</evidence>
<dbReference type="PANTHER" id="PTHR46655:SF1">
    <property type="entry name" value="HISTONE-LYSINE N-METHYLTRANSFERASE ATXR3"/>
    <property type="match status" value="1"/>
</dbReference>
<reference evidence="3" key="1">
    <citation type="submission" date="2021-01" db="EMBL/GenBank/DDBJ databases">
        <authorList>
            <person name="Corre E."/>
            <person name="Pelletier E."/>
            <person name="Niang G."/>
            <person name="Scheremetjew M."/>
            <person name="Finn R."/>
            <person name="Kale V."/>
            <person name="Holt S."/>
            <person name="Cochrane G."/>
            <person name="Meng A."/>
            <person name="Brown T."/>
            <person name="Cohen L."/>
        </authorList>
    </citation>
    <scope>NUCLEOTIDE SEQUENCE</scope>
    <source>
        <strain evidence="3">RCC1614</strain>
    </source>
</reference>
<proteinExistence type="predicted"/>
<dbReference type="Gene3D" id="2.170.270.10">
    <property type="entry name" value="SET domain"/>
    <property type="match status" value="1"/>
</dbReference>
<dbReference type="SUPFAM" id="SSF82199">
    <property type="entry name" value="SET domain"/>
    <property type="match status" value="1"/>
</dbReference>
<feature type="domain" description="SET" evidence="2">
    <location>
        <begin position="32"/>
        <end position="180"/>
    </location>
</feature>
<accession>A0A7R9TMF2</accession>
<dbReference type="Pfam" id="PF19633">
    <property type="entry name" value="SDG2_C"/>
    <property type="match status" value="2"/>
</dbReference>
<feature type="region of interest" description="Disordered" evidence="1">
    <location>
        <begin position="446"/>
        <end position="473"/>
    </location>
</feature>
<name>A0A7R9TMF2_MICPS</name>
<dbReference type="PROSITE" id="PS50280">
    <property type="entry name" value="SET"/>
    <property type="match status" value="1"/>
</dbReference>